<evidence type="ECO:0000313" key="2">
    <source>
        <dbReference type="Proteomes" id="UP000541444"/>
    </source>
</evidence>
<dbReference type="AlphaFoldDB" id="A0A7J7LIJ0"/>
<proteinExistence type="predicted"/>
<reference evidence="1 2" key="1">
    <citation type="journal article" date="2020" name="IScience">
        <title>Genome Sequencing of the Endangered Kingdonia uniflora (Circaeasteraceae, Ranunculales) Reveals Potential Mechanisms of Evolutionary Specialization.</title>
        <authorList>
            <person name="Sun Y."/>
            <person name="Deng T."/>
            <person name="Zhang A."/>
            <person name="Moore M.J."/>
            <person name="Landis J.B."/>
            <person name="Lin N."/>
            <person name="Zhang H."/>
            <person name="Zhang X."/>
            <person name="Huang J."/>
            <person name="Zhang X."/>
            <person name="Sun H."/>
            <person name="Wang H."/>
        </authorList>
    </citation>
    <scope>NUCLEOTIDE SEQUENCE [LARGE SCALE GENOMIC DNA]</scope>
    <source>
        <strain evidence="1">TB1705</strain>
        <tissue evidence="1">Leaf</tissue>
    </source>
</reference>
<protein>
    <submittedName>
        <fullName evidence="1">Uncharacterized protein</fullName>
    </submittedName>
</protein>
<keyword evidence="2" id="KW-1185">Reference proteome</keyword>
<sequence length="97" mass="10854">MTRELFRLDGVHPHLGLTVKLETQHLGRTLLLIIACLLMHRPPDFARKITRRNTRSLLGLTSSLSGLSLIVVQPKMLLQLKELMISSLVGLSILCCL</sequence>
<accession>A0A7J7LIJ0</accession>
<dbReference type="Proteomes" id="UP000541444">
    <property type="component" value="Unassembled WGS sequence"/>
</dbReference>
<comment type="caution">
    <text evidence="1">The sequence shown here is derived from an EMBL/GenBank/DDBJ whole genome shotgun (WGS) entry which is preliminary data.</text>
</comment>
<organism evidence="1 2">
    <name type="scientific">Kingdonia uniflora</name>
    <dbReference type="NCBI Taxonomy" id="39325"/>
    <lineage>
        <taxon>Eukaryota</taxon>
        <taxon>Viridiplantae</taxon>
        <taxon>Streptophyta</taxon>
        <taxon>Embryophyta</taxon>
        <taxon>Tracheophyta</taxon>
        <taxon>Spermatophyta</taxon>
        <taxon>Magnoliopsida</taxon>
        <taxon>Ranunculales</taxon>
        <taxon>Circaeasteraceae</taxon>
        <taxon>Kingdonia</taxon>
    </lineage>
</organism>
<gene>
    <name evidence="1" type="ORF">GIB67_039431</name>
</gene>
<evidence type="ECO:0000313" key="1">
    <source>
        <dbReference type="EMBL" id="KAF6142467.1"/>
    </source>
</evidence>
<dbReference type="EMBL" id="JACGCM010002254">
    <property type="protein sequence ID" value="KAF6142467.1"/>
    <property type="molecule type" value="Genomic_DNA"/>
</dbReference>
<name>A0A7J7LIJ0_9MAGN</name>